<evidence type="ECO:0000256" key="2">
    <source>
        <dbReference type="ARBA" id="ARBA00012483"/>
    </source>
</evidence>
<dbReference type="InterPro" id="IPR011016">
    <property type="entry name" value="Znf_RING-CH"/>
</dbReference>
<accession>A0A022PTB0</accession>
<proteinExistence type="predicted"/>
<evidence type="ECO:0000256" key="4">
    <source>
        <dbReference type="ARBA" id="ARBA00022771"/>
    </source>
</evidence>
<evidence type="ECO:0000256" key="3">
    <source>
        <dbReference type="ARBA" id="ARBA00022723"/>
    </source>
</evidence>
<dbReference type="InterPro" id="IPR013083">
    <property type="entry name" value="Znf_RING/FYVE/PHD"/>
</dbReference>
<evidence type="ECO:0000256" key="1">
    <source>
        <dbReference type="ARBA" id="ARBA00000900"/>
    </source>
</evidence>
<organism evidence="8 9">
    <name type="scientific">Erythranthe guttata</name>
    <name type="common">Yellow monkey flower</name>
    <name type="synonym">Mimulus guttatus</name>
    <dbReference type="NCBI Taxonomy" id="4155"/>
    <lineage>
        <taxon>Eukaryota</taxon>
        <taxon>Viridiplantae</taxon>
        <taxon>Streptophyta</taxon>
        <taxon>Embryophyta</taxon>
        <taxon>Tracheophyta</taxon>
        <taxon>Spermatophyta</taxon>
        <taxon>Magnoliopsida</taxon>
        <taxon>eudicotyledons</taxon>
        <taxon>Gunneridae</taxon>
        <taxon>Pentapetalae</taxon>
        <taxon>asterids</taxon>
        <taxon>lamiids</taxon>
        <taxon>Lamiales</taxon>
        <taxon>Phrymaceae</taxon>
        <taxon>Erythranthe</taxon>
    </lineage>
</organism>
<dbReference type="Pfam" id="PF13639">
    <property type="entry name" value="zf-RING_2"/>
    <property type="match status" value="1"/>
</dbReference>
<dbReference type="GO" id="GO:0061630">
    <property type="term" value="F:ubiquitin protein ligase activity"/>
    <property type="evidence" value="ECO:0000318"/>
    <property type="project" value="GO_Central"/>
</dbReference>
<dbReference type="GO" id="GO:0008270">
    <property type="term" value="F:zinc ion binding"/>
    <property type="evidence" value="ECO:0007669"/>
    <property type="project" value="UniProtKB-KW"/>
</dbReference>
<dbReference type="eggNOG" id="KOG0800">
    <property type="taxonomic scope" value="Eukaryota"/>
</dbReference>
<dbReference type="SMART" id="SM00184">
    <property type="entry name" value="RING"/>
    <property type="match status" value="1"/>
</dbReference>
<feature type="domain" description="RING-type" evidence="7">
    <location>
        <begin position="62"/>
        <end position="109"/>
    </location>
</feature>
<dbReference type="PANTHER" id="PTHR15710:SF77">
    <property type="entry name" value="RING-H2 FINGER PROTEIN ATL21B"/>
    <property type="match status" value="1"/>
</dbReference>
<evidence type="ECO:0000313" key="9">
    <source>
        <dbReference type="Proteomes" id="UP000030748"/>
    </source>
</evidence>
<evidence type="ECO:0000256" key="5">
    <source>
        <dbReference type="ARBA" id="ARBA00022833"/>
    </source>
</evidence>
<dbReference type="Gene3D" id="3.30.40.10">
    <property type="entry name" value="Zinc/RING finger domain, C3HC4 (zinc finger)"/>
    <property type="match status" value="1"/>
</dbReference>
<dbReference type="EC" id="2.3.2.27" evidence="2"/>
<comment type="catalytic activity">
    <reaction evidence="1">
        <text>S-ubiquitinyl-[E2 ubiquitin-conjugating enzyme]-L-cysteine + [acceptor protein]-L-lysine = [E2 ubiquitin-conjugating enzyme]-L-cysteine + N(6)-ubiquitinyl-[acceptor protein]-L-lysine.</text>
        <dbReference type="EC" id="2.3.2.27"/>
    </reaction>
</comment>
<feature type="non-terminal residue" evidence="8">
    <location>
        <position position="1"/>
    </location>
</feature>
<protein>
    <recommendedName>
        <fullName evidence="2">RING-type E3 ubiquitin transferase</fullName>
        <ecNumber evidence="2">2.3.2.27</ecNumber>
    </recommendedName>
</protein>
<dbReference type="GO" id="GO:0016567">
    <property type="term" value="P:protein ubiquitination"/>
    <property type="evidence" value="ECO:0000318"/>
    <property type="project" value="GO_Central"/>
</dbReference>
<dbReference type="GO" id="GO:0005737">
    <property type="term" value="C:cytoplasm"/>
    <property type="evidence" value="ECO:0000318"/>
    <property type="project" value="GO_Central"/>
</dbReference>
<dbReference type="InterPro" id="IPR001841">
    <property type="entry name" value="Znf_RING"/>
</dbReference>
<keyword evidence="5" id="KW-0862">Zinc</keyword>
<keyword evidence="9" id="KW-1185">Reference proteome</keyword>
<dbReference type="AlphaFoldDB" id="A0A022PTB0"/>
<dbReference type="PANTHER" id="PTHR15710">
    <property type="entry name" value="E3 UBIQUITIN-PROTEIN LIGASE PRAJA"/>
    <property type="match status" value="1"/>
</dbReference>
<keyword evidence="4 6" id="KW-0863">Zinc-finger</keyword>
<name>A0A022PTB0_ERYGU</name>
<evidence type="ECO:0000313" key="8">
    <source>
        <dbReference type="EMBL" id="EYU18053.1"/>
    </source>
</evidence>
<evidence type="ECO:0000256" key="6">
    <source>
        <dbReference type="PROSITE-ProRule" id="PRU00175"/>
    </source>
</evidence>
<reference evidence="8 9" key="1">
    <citation type="journal article" date="2013" name="Proc. Natl. Acad. Sci. U.S.A.">
        <title>Fine-scale variation in meiotic recombination in Mimulus inferred from population shotgun sequencing.</title>
        <authorList>
            <person name="Hellsten U."/>
            <person name="Wright K.M."/>
            <person name="Jenkins J."/>
            <person name="Shu S."/>
            <person name="Yuan Y."/>
            <person name="Wessler S.R."/>
            <person name="Schmutz J."/>
            <person name="Willis J.H."/>
            <person name="Rokhsar D.S."/>
        </authorList>
    </citation>
    <scope>NUCLEOTIDE SEQUENCE [LARGE SCALE GENOMIC DNA]</scope>
    <source>
        <strain evidence="9">cv. DUN x IM62</strain>
    </source>
</reference>
<dbReference type="PROSITE" id="PS50089">
    <property type="entry name" value="ZF_RING_2"/>
    <property type="match status" value="1"/>
</dbReference>
<dbReference type="Proteomes" id="UP000030748">
    <property type="component" value="Unassembled WGS sequence"/>
</dbReference>
<evidence type="ECO:0000259" key="7">
    <source>
        <dbReference type="PROSITE" id="PS50089"/>
    </source>
</evidence>
<keyword evidence="3" id="KW-0479">Metal-binding</keyword>
<dbReference type="SUPFAM" id="SSF57850">
    <property type="entry name" value="RING/U-box"/>
    <property type="match status" value="1"/>
</dbReference>
<gene>
    <name evidence="8" type="ORF">MIMGU_mgv1a024936mg</name>
</gene>
<dbReference type="SMART" id="SM00744">
    <property type="entry name" value="RINGv"/>
    <property type="match status" value="1"/>
</dbReference>
<dbReference type="EMBL" id="KI632341">
    <property type="protein sequence ID" value="EYU18053.1"/>
    <property type="molecule type" value="Genomic_DNA"/>
</dbReference>
<sequence>EASRSSVYLNYHHFNALYEHRCVILEEEASDYSFRMVPAEYSSIEGLKTIDYRRDMAEMSCCSVCLEDLSGGGDEGEEVLLLSMPCSHIFHGDCIKKWLRTSHYCPLCRFEMPTELDV</sequence>